<dbReference type="AlphaFoldDB" id="A0AAN0J6R9"/>
<evidence type="ECO:0000313" key="2">
    <source>
        <dbReference type="Proteomes" id="UP000007879"/>
    </source>
</evidence>
<sequence>MNDVLSFAGSTLRLDQDDTVYFHQEDKVEVDDEKRIQFSIGKTIIEFGSDKLQEATIDIMENGDDKKGIPALGASTDYKLKISHCLQEANADEADILSNVLYGHDFITDGLLSSSNKVKEAKDAMMELNSILPSFEMTLKQVKLESDSQKTMKLIDTWRKLLELESKYGALPGTSAKLPQLLDRLNEIKTDASSYEERSLICHLLSYEGSLESQQALLGVLKSTPTTSKEIDSVLNDIVMLTSVDPSTVDSLFNYYESLKPDQTSTDQLLLSIATLGRHENVEENIVSYLSVKLMSSRKVEDTSLILQALGNTASKKIVPLVLPFVSDPDFQSDSIDALRGVSMDERVEREFADIIAQSLHKPQLVIEIVESLLFPFKDSLYSPQLKKDLLVCEGLKTSLVQAGIKIHSDGVTSLLNKYFVSIKDEASIQELREGLQLVEALQGRKKRSSTSNWDSNADSKYDLIESHSVRTKDVNTYPYHKGYLWAIQIGYSKIHADIAAGGFGGIGIPGIKLYARARFDLVVWSRRYTALDIIFSYLREVPDDQSVSTLEYRRYMKVVGYTLLNDHHKETKEYKYKREFQKKLLVFKAGYKFFIYVGYLSLDIAGEIVGTATYEAYIARMDNDKNLKALAHVITGPTLTVKGEASATILEVFKVGLDVPASIIYTITPEASTSLCEEKPKGDANACFEVFSTTRGTIGVEAWWQRRTISCKWKWGPKCSIHWKDRNNFGPLSHTWNLVTLKKRLFGICNICTCTGSNFFTKLCKRGFTGAAKCSCKIQYSFGK</sequence>
<accession>A0AAN0J6R9</accession>
<dbReference type="RefSeq" id="XP_019852725.1">
    <property type="nucleotide sequence ID" value="XM_019997166.1"/>
</dbReference>
<keyword evidence="2" id="KW-1185">Reference proteome</keyword>
<dbReference type="SUPFAM" id="SSF48431">
    <property type="entry name" value="Lipovitellin-phosvitin complex, superhelical domain"/>
    <property type="match status" value="1"/>
</dbReference>
<name>A0AAN0J6R9_AMPQE</name>
<dbReference type="EnsemblMetazoa" id="XM_019997166.1">
    <property type="protein sequence ID" value="XP_019852725.1"/>
    <property type="gene ID" value="LOC109582450"/>
</dbReference>
<dbReference type="GeneID" id="109582450"/>
<reference evidence="2" key="1">
    <citation type="journal article" date="2010" name="Nature">
        <title>The Amphimedon queenslandica genome and the evolution of animal complexity.</title>
        <authorList>
            <person name="Srivastava M."/>
            <person name="Simakov O."/>
            <person name="Chapman J."/>
            <person name="Fahey B."/>
            <person name="Gauthier M.E."/>
            <person name="Mitros T."/>
            <person name="Richards G.S."/>
            <person name="Conaco C."/>
            <person name="Dacre M."/>
            <person name="Hellsten U."/>
            <person name="Larroux C."/>
            <person name="Putnam N.H."/>
            <person name="Stanke M."/>
            <person name="Adamska M."/>
            <person name="Darling A."/>
            <person name="Degnan S.M."/>
            <person name="Oakley T.H."/>
            <person name="Plachetzki D.C."/>
            <person name="Zhai Y."/>
            <person name="Adamski M."/>
            <person name="Calcino A."/>
            <person name="Cummins S.F."/>
            <person name="Goodstein D.M."/>
            <person name="Harris C."/>
            <person name="Jackson D.J."/>
            <person name="Leys S.P."/>
            <person name="Shu S."/>
            <person name="Woodcroft B.J."/>
            <person name="Vervoort M."/>
            <person name="Kosik K.S."/>
            <person name="Manning G."/>
            <person name="Degnan B.M."/>
            <person name="Rokhsar D.S."/>
        </authorList>
    </citation>
    <scope>NUCLEOTIDE SEQUENCE [LARGE SCALE GENOMIC DNA]</scope>
</reference>
<evidence type="ECO:0008006" key="3">
    <source>
        <dbReference type="Google" id="ProtNLM"/>
    </source>
</evidence>
<dbReference type="KEGG" id="aqu:109582450"/>
<dbReference type="InterPro" id="IPR011030">
    <property type="entry name" value="Lipovitellin_superhlx_dom"/>
</dbReference>
<dbReference type="Proteomes" id="UP000007879">
    <property type="component" value="Unassembled WGS sequence"/>
</dbReference>
<reference evidence="1" key="2">
    <citation type="submission" date="2024-06" db="UniProtKB">
        <authorList>
            <consortium name="EnsemblMetazoa"/>
        </authorList>
    </citation>
    <scope>IDENTIFICATION</scope>
</reference>
<organism evidence="1 2">
    <name type="scientific">Amphimedon queenslandica</name>
    <name type="common">Sponge</name>
    <dbReference type="NCBI Taxonomy" id="400682"/>
    <lineage>
        <taxon>Eukaryota</taxon>
        <taxon>Metazoa</taxon>
        <taxon>Porifera</taxon>
        <taxon>Demospongiae</taxon>
        <taxon>Heteroscleromorpha</taxon>
        <taxon>Haplosclerida</taxon>
        <taxon>Niphatidae</taxon>
        <taxon>Amphimedon</taxon>
    </lineage>
</organism>
<protein>
    <recommendedName>
        <fullName evidence="3">Vitellogenin domain-containing protein</fullName>
    </recommendedName>
</protein>
<proteinExistence type="predicted"/>
<evidence type="ECO:0000313" key="1">
    <source>
        <dbReference type="EnsemblMetazoa" id="XP_019852725.1"/>
    </source>
</evidence>
<dbReference type="Gene3D" id="1.25.10.20">
    <property type="entry name" value="Vitellinogen, superhelical"/>
    <property type="match status" value="1"/>
</dbReference>